<name>H2XMC1_CIOIN</name>
<reference evidence="1" key="3">
    <citation type="submission" date="2025-08" db="UniProtKB">
        <authorList>
            <consortium name="Ensembl"/>
        </authorList>
    </citation>
    <scope>IDENTIFICATION</scope>
</reference>
<evidence type="ECO:0000313" key="2">
    <source>
        <dbReference type="Proteomes" id="UP000008144"/>
    </source>
</evidence>
<reference evidence="1" key="2">
    <citation type="journal article" date="2008" name="Genome Biol.">
        <title>Improved genome assembly and evidence-based global gene model set for the chordate Ciona intestinalis: new insight into intron and operon populations.</title>
        <authorList>
            <person name="Satou Y."/>
            <person name="Mineta K."/>
            <person name="Ogasawara M."/>
            <person name="Sasakura Y."/>
            <person name="Shoguchi E."/>
            <person name="Ueno K."/>
            <person name="Yamada L."/>
            <person name="Matsumoto J."/>
            <person name="Wasserscheid J."/>
            <person name="Dewar K."/>
            <person name="Wiley G.B."/>
            <person name="Macmil S.L."/>
            <person name="Roe B.A."/>
            <person name="Zeller R.W."/>
            <person name="Hastings K.E."/>
            <person name="Lemaire P."/>
            <person name="Lindquist E."/>
            <person name="Endo T."/>
            <person name="Hotta K."/>
            <person name="Inaba K."/>
        </authorList>
    </citation>
    <scope>NUCLEOTIDE SEQUENCE [LARGE SCALE GENOMIC DNA]</scope>
    <source>
        <strain evidence="1">wild type</strain>
    </source>
</reference>
<accession>H2XMC1</accession>
<dbReference type="InParanoid" id="H2XMC1"/>
<evidence type="ECO:0000313" key="1">
    <source>
        <dbReference type="Ensembl" id="ENSCINP00000030804.1"/>
    </source>
</evidence>
<dbReference type="EMBL" id="EAAA01002422">
    <property type="status" value="NOT_ANNOTATED_CDS"/>
    <property type="molecule type" value="Genomic_DNA"/>
</dbReference>
<organism evidence="1 2">
    <name type="scientific">Ciona intestinalis</name>
    <name type="common">Transparent sea squirt</name>
    <name type="synonym">Ascidia intestinalis</name>
    <dbReference type="NCBI Taxonomy" id="7719"/>
    <lineage>
        <taxon>Eukaryota</taxon>
        <taxon>Metazoa</taxon>
        <taxon>Chordata</taxon>
        <taxon>Tunicata</taxon>
        <taxon>Ascidiacea</taxon>
        <taxon>Phlebobranchia</taxon>
        <taxon>Cionidae</taxon>
        <taxon>Ciona</taxon>
    </lineage>
</organism>
<keyword evidence="2" id="KW-1185">Reference proteome</keyword>
<protein>
    <submittedName>
        <fullName evidence="1">Uncharacterized protein</fullName>
    </submittedName>
</protein>
<reference evidence="2" key="1">
    <citation type="journal article" date="2002" name="Science">
        <title>The draft genome of Ciona intestinalis: insights into chordate and vertebrate origins.</title>
        <authorList>
            <person name="Dehal P."/>
            <person name="Satou Y."/>
            <person name="Campbell R.K."/>
            <person name="Chapman J."/>
            <person name="Degnan B."/>
            <person name="De Tomaso A."/>
            <person name="Davidson B."/>
            <person name="Di Gregorio A."/>
            <person name="Gelpke M."/>
            <person name="Goodstein D.M."/>
            <person name="Harafuji N."/>
            <person name="Hastings K.E."/>
            <person name="Ho I."/>
            <person name="Hotta K."/>
            <person name="Huang W."/>
            <person name="Kawashima T."/>
            <person name="Lemaire P."/>
            <person name="Martinez D."/>
            <person name="Meinertzhagen I.A."/>
            <person name="Necula S."/>
            <person name="Nonaka M."/>
            <person name="Putnam N."/>
            <person name="Rash S."/>
            <person name="Saiga H."/>
            <person name="Satake M."/>
            <person name="Terry A."/>
            <person name="Yamada L."/>
            <person name="Wang H.G."/>
            <person name="Awazu S."/>
            <person name="Azumi K."/>
            <person name="Boore J."/>
            <person name="Branno M."/>
            <person name="Chin-Bow S."/>
            <person name="DeSantis R."/>
            <person name="Doyle S."/>
            <person name="Francino P."/>
            <person name="Keys D.N."/>
            <person name="Haga S."/>
            <person name="Hayashi H."/>
            <person name="Hino K."/>
            <person name="Imai K.S."/>
            <person name="Inaba K."/>
            <person name="Kano S."/>
            <person name="Kobayashi K."/>
            <person name="Kobayashi M."/>
            <person name="Lee B.I."/>
            <person name="Makabe K.W."/>
            <person name="Manohar C."/>
            <person name="Matassi G."/>
            <person name="Medina M."/>
            <person name="Mochizuki Y."/>
            <person name="Mount S."/>
            <person name="Morishita T."/>
            <person name="Miura S."/>
            <person name="Nakayama A."/>
            <person name="Nishizaka S."/>
            <person name="Nomoto H."/>
            <person name="Ohta F."/>
            <person name="Oishi K."/>
            <person name="Rigoutsos I."/>
            <person name="Sano M."/>
            <person name="Sasaki A."/>
            <person name="Sasakura Y."/>
            <person name="Shoguchi E."/>
            <person name="Shin-i T."/>
            <person name="Spagnuolo A."/>
            <person name="Stainier D."/>
            <person name="Suzuki M.M."/>
            <person name="Tassy O."/>
            <person name="Takatori N."/>
            <person name="Tokuoka M."/>
            <person name="Yagi K."/>
            <person name="Yoshizaki F."/>
            <person name="Wada S."/>
            <person name="Zhang C."/>
            <person name="Hyatt P.D."/>
            <person name="Larimer F."/>
            <person name="Detter C."/>
            <person name="Doggett N."/>
            <person name="Glavina T."/>
            <person name="Hawkins T."/>
            <person name="Richardson P."/>
            <person name="Lucas S."/>
            <person name="Kohara Y."/>
            <person name="Levine M."/>
            <person name="Satoh N."/>
            <person name="Rokhsar D.S."/>
        </authorList>
    </citation>
    <scope>NUCLEOTIDE SEQUENCE [LARGE SCALE GENOMIC DNA]</scope>
</reference>
<dbReference type="HOGENOM" id="CLU_3207335_0_0_1"/>
<dbReference type="AlphaFoldDB" id="H2XMC1"/>
<sequence length="45" mass="5068">MRFASNSVPRIIGYAASVLRFNTPPIFVLSRYCARGPTRSFFSVN</sequence>
<dbReference type="Proteomes" id="UP000008144">
    <property type="component" value="Chromosome 7"/>
</dbReference>
<proteinExistence type="predicted"/>
<dbReference type="Ensembl" id="ENSCINT00000036699.1">
    <property type="protein sequence ID" value="ENSCINP00000030804.1"/>
    <property type="gene ID" value="ENSCING00000019407.1"/>
</dbReference>
<reference evidence="1" key="4">
    <citation type="submission" date="2025-09" db="UniProtKB">
        <authorList>
            <consortium name="Ensembl"/>
        </authorList>
    </citation>
    <scope>IDENTIFICATION</scope>
</reference>